<dbReference type="AlphaFoldDB" id="A0A848L5X0"/>
<keyword evidence="3" id="KW-1185">Reference proteome</keyword>
<name>A0A848L5X0_9ACTN</name>
<dbReference type="Gene3D" id="3.40.50.1820">
    <property type="entry name" value="alpha/beta hydrolase"/>
    <property type="match status" value="1"/>
</dbReference>
<dbReference type="RefSeq" id="WP_170196438.1">
    <property type="nucleotide sequence ID" value="NZ_JABBNB010000028.1"/>
</dbReference>
<sequence length="320" mass="34744">MNLTRRCASIALAVVATVVVALPTSTAVVAQAAPAPVPATTPVKQNVKIPLIYVASAIETATLAESFATPMRLRGYDVHVFTTKDDNDPANNPFYTIRGNSAKLGRFVTALSRKTGQKRFDVVGASQTGLVIRYWLKYYGGQQMARNVVLLSGIVKGSPYQAQWLRQGKCPPPDRLQYLPPQYRKVNPTPACAEEAMGSKVVNALNTPREALPGIRYTNITTLQEEEAAPYWINLMSGPGDYRNVITQNLCPNDPVVHINMTLLPSMQSLVDSALRGGRLTMDCMVPVVPGVPTLRDTIKPLKSPPGISLPSGYPVPRGY</sequence>
<evidence type="ECO:0000313" key="2">
    <source>
        <dbReference type="EMBL" id="NMO03941.1"/>
    </source>
</evidence>
<proteinExistence type="predicted"/>
<comment type="caution">
    <text evidence="2">The sequence shown here is derived from an EMBL/GenBank/DDBJ whole genome shotgun (WGS) entry which is preliminary data.</text>
</comment>
<feature type="signal peptide" evidence="1">
    <location>
        <begin position="1"/>
        <end position="32"/>
    </location>
</feature>
<dbReference type="InterPro" id="IPR029058">
    <property type="entry name" value="AB_hydrolase_fold"/>
</dbReference>
<evidence type="ECO:0000313" key="3">
    <source>
        <dbReference type="Proteomes" id="UP000550729"/>
    </source>
</evidence>
<feature type="chain" id="PRO_5032272651" evidence="1">
    <location>
        <begin position="33"/>
        <end position="320"/>
    </location>
</feature>
<dbReference type="Proteomes" id="UP000550729">
    <property type="component" value="Unassembled WGS sequence"/>
</dbReference>
<evidence type="ECO:0000256" key="1">
    <source>
        <dbReference type="SAM" id="SignalP"/>
    </source>
</evidence>
<accession>A0A848L5X0</accession>
<reference evidence="2 3" key="1">
    <citation type="submission" date="2020-04" db="EMBL/GenBank/DDBJ databases">
        <title>Gordonia sp. nov. TBRC 11910.</title>
        <authorList>
            <person name="Suriyachadkun C."/>
        </authorList>
    </citation>
    <scope>NUCLEOTIDE SEQUENCE [LARGE SCALE GENOMIC DNA]</scope>
    <source>
        <strain evidence="2 3">TBRC 11910</strain>
    </source>
</reference>
<dbReference type="EMBL" id="JABBNB010000028">
    <property type="protein sequence ID" value="NMO03941.1"/>
    <property type="molecule type" value="Genomic_DNA"/>
</dbReference>
<protein>
    <submittedName>
        <fullName evidence="2">Lipase</fullName>
    </submittedName>
</protein>
<organism evidence="2 3">
    <name type="scientific">Gordonia asplenii</name>
    <dbReference type="NCBI Taxonomy" id="2725283"/>
    <lineage>
        <taxon>Bacteria</taxon>
        <taxon>Bacillati</taxon>
        <taxon>Actinomycetota</taxon>
        <taxon>Actinomycetes</taxon>
        <taxon>Mycobacteriales</taxon>
        <taxon>Gordoniaceae</taxon>
        <taxon>Gordonia</taxon>
    </lineage>
</organism>
<dbReference type="SUPFAM" id="SSF53474">
    <property type="entry name" value="alpha/beta-Hydrolases"/>
    <property type="match status" value="1"/>
</dbReference>
<keyword evidence="1" id="KW-0732">Signal</keyword>
<gene>
    <name evidence="2" type="ORF">HH308_22255</name>
</gene>